<dbReference type="AlphaFoldDB" id="Q8DJE8"/>
<dbReference type="Proteomes" id="UP000000440">
    <property type="component" value="Chromosome"/>
</dbReference>
<evidence type="ECO:0000259" key="4">
    <source>
        <dbReference type="Pfam" id="PF03065"/>
    </source>
</evidence>
<dbReference type="SUPFAM" id="SSF88713">
    <property type="entry name" value="Glycoside hydrolase/deacetylase"/>
    <property type="match status" value="1"/>
</dbReference>
<evidence type="ECO:0000256" key="2">
    <source>
        <dbReference type="ARBA" id="ARBA00023277"/>
    </source>
</evidence>
<organism evidence="5 6">
    <name type="scientific">Thermosynechococcus vestitus (strain NIES-2133 / IAM M-273 / BP-1)</name>
    <dbReference type="NCBI Taxonomy" id="197221"/>
    <lineage>
        <taxon>Bacteria</taxon>
        <taxon>Bacillati</taxon>
        <taxon>Cyanobacteriota</taxon>
        <taxon>Cyanophyceae</taxon>
        <taxon>Acaryochloridales</taxon>
        <taxon>Thermosynechococcaceae</taxon>
        <taxon>Thermosynechococcus</taxon>
    </lineage>
</organism>
<gene>
    <name evidence="5" type="ordered locus">tll1277</name>
</gene>
<evidence type="ECO:0000313" key="6">
    <source>
        <dbReference type="Proteomes" id="UP000000440"/>
    </source>
</evidence>
<sequence>MKIFAAFDILRNKCGDPRNSPEILEILNTRGRVLNTGGKFVVAYPLHVAFIWHQHQPLYKSCRTGQYLLPWVRLHGTKDYLDLILVLAKYPRLKQTVNLVPSLLLQIQDYVNGTALDPYLTATLTPVEQLTDQQRWFIIEHFFDAHHRTMIDPHPRYRELYEQRQTRGKTWCWQNWQPQDYGDLLAWHNLAWFDPLYWQEPEIAQWLSQGRDFSLSDRQRIIAKQREILGQIIPQHRALQQRGQIEVTTTPYTHPILPLLVDTDAAKVAVPNIALPQQRFQYPEDVPRHLRRARILYEQFFGRSPRGLWPSEQSVSPAILEPIVEQGFEWICSDEAILGWTTGTYFHRNEAGVVQQADVLYQPYRLTTAKGDLNIVFRDHRLSDLIGFTYSAMAPEAAAADLLKQLEGIRQQLIAYEDSGQTSLQQPWLVTIALDGENCWEYYPRDGLPFLERLYQGLSESEHFACVSVAEYLQHYPPRAVIAGAALHSGSWIDGNFCTWIGDPVKNKAWDYLRAARQTLERHPEATETNNPAAWQALLAAEGSDWFWWFGEGHSSNHDAMFDQLFREHLMALYTALGEPIPEVLKEPLEVHEAKDTYPPQGFIHPEIDGGGDEQDWNFAGRIQIGGSRGTMHRQTLINRLWYGVDHLNIYLRLDAPSQKQPFGHEISTIHFCWYYPNRVTYNSPLSDLRDYPDEAPLNYLYHHQLVIDFENQQMTFKEAIANYQWQERPTHARYALGICLEVAIPWADLHLHPDSGLHLLIVLAQDGYYLDHLPPEQLLFLTTP</sequence>
<dbReference type="InterPro" id="IPR011330">
    <property type="entry name" value="Glyco_hydro/deAcase_b/a-brl"/>
</dbReference>
<protein>
    <submittedName>
        <fullName evidence="5">Tll1277 protein</fullName>
    </submittedName>
</protein>
<accession>Q8DJE8</accession>
<dbReference type="CDD" id="cd10796">
    <property type="entry name" value="GH57N_APU"/>
    <property type="match status" value="1"/>
</dbReference>
<keyword evidence="2 3" id="KW-0119">Carbohydrate metabolism</keyword>
<dbReference type="CAZy" id="GH57">
    <property type="family name" value="Glycoside Hydrolase Family 57"/>
</dbReference>
<dbReference type="EMBL" id="BA000039">
    <property type="protein sequence ID" value="BAC08829.1"/>
    <property type="molecule type" value="Genomic_DNA"/>
</dbReference>
<dbReference type="PANTHER" id="PTHR36306:SF1">
    <property type="entry name" value="ALPHA-AMYLASE-RELATED"/>
    <property type="match status" value="1"/>
</dbReference>
<dbReference type="PATRIC" id="fig|197221.4.peg.1344"/>
<evidence type="ECO:0000256" key="1">
    <source>
        <dbReference type="ARBA" id="ARBA00006821"/>
    </source>
</evidence>
<dbReference type="EnsemblBacteria" id="BAC08829">
    <property type="protein sequence ID" value="BAC08829"/>
    <property type="gene ID" value="BAC08829"/>
</dbReference>
<dbReference type="GO" id="GO:0003824">
    <property type="term" value="F:catalytic activity"/>
    <property type="evidence" value="ECO:0007669"/>
    <property type="project" value="InterPro"/>
</dbReference>
<comment type="similarity">
    <text evidence="1 3">Belongs to the glycosyl hydrolase 57 family.</text>
</comment>
<dbReference type="PANTHER" id="PTHR36306">
    <property type="entry name" value="ALPHA-AMYLASE-RELATED-RELATED"/>
    <property type="match status" value="1"/>
</dbReference>
<evidence type="ECO:0000256" key="3">
    <source>
        <dbReference type="RuleBase" id="RU361196"/>
    </source>
</evidence>
<dbReference type="InterPro" id="IPR052046">
    <property type="entry name" value="GH57_Enzymes"/>
</dbReference>
<dbReference type="InterPro" id="IPR027291">
    <property type="entry name" value="Glyco_hydro_38_N_sf"/>
</dbReference>
<dbReference type="STRING" id="197221.gene:10747873"/>
<dbReference type="KEGG" id="tel:tll1277"/>
<dbReference type="InterPro" id="IPR004300">
    <property type="entry name" value="Glyco_hydro_57_N"/>
</dbReference>
<reference evidence="5 6" key="1">
    <citation type="journal article" date="2002" name="DNA Res.">
        <title>Complete genome structure of the thermophilic cyanobacterium Thermosynechococcus elongatus BP-1.</title>
        <authorList>
            <person name="Nakamura Y."/>
            <person name="Kaneko T."/>
            <person name="Sato S."/>
            <person name="Ikeuchi M."/>
            <person name="Katoh H."/>
            <person name="Sasamoto S."/>
            <person name="Watanabe A."/>
            <person name="Iriguchi M."/>
            <person name="Kawashima K."/>
            <person name="Kimura T."/>
            <person name="Kishida Y."/>
            <person name="Kiyokawa C."/>
            <person name="Kohara M."/>
            <person name="Matsumoto M."/>
            <person name="Matsuno A."/>
            <person name="Nakazaki N."/>
            <person name="Shimpo S."/>
            <person name="Sugimoto M."/>
            <person name="Takeuchi C."/>
            <person name="Yamada M."/>
            <person name="Tabata S."/>
        </authorList>
    </citation>
    <scope>NUCLEOTIDE SEQUENCE [LARGE SCALE GENOMIC DNA]</scope>
    <source>
        <strain evidence="6">IAM M-273 / NIES-2133 / BP-1</strain>
    </source>
</reference>
<evidence type="ECO:0000313" key="5">
    <source>
        <dbReference type="EMBL" id="BAC08829.1"/>
    </source>
</evidence>
<dbReference type="Pfam" id="PF03065">
    <property type="entry name" value="Glyco_hydro_57"/>
    <property type="match status" value="1"/>
</dbReference>
<keyword evidence="6" id="KW-1185">Reference proteome</keyword>
<dbReference type="GO" id="GO:0005975">
    <property type="term" value="P:carbohydrate metabolic process"/>
    <property type="evidence" value="ECO:0007669"/>
    <property type="project" value="InterPro"/>
</dbReference>
<name>Q8DJE8_THEVB</name>
<dbReference type="eggNOG" id="COG1449">
    <property type="taxonomic scope" value="Bacteria"/>
</dbReference>
<feature type="domain" description="Glycoside hydrolase family 57 N-terminal" evidence="4">
    <location>
        <begin position="49"/>
        <end position="482"/>
    </location>
</feature>
<proteinExistence type="inferred from homology"/>
<dbReference type="Gene3D" id="3.20.110.10">
    <property type="entry name" value="Glycoside hydrolase 38, N terminal domain"/>
    <property type="match status" value="1"/>
</dbReference>